<dbReference type="PANTHER" id="PTHR47552:SF1">
    <property type="entry name" value="PHOSPHORIBOSYLFORMYLGLYCINAMIDINE SYNTHASE SUBUNIT PURQ"/>
    <property type="match status" value="1"/>
</dbReference>
<dbReference type="EMBL" id="CP141615">
    <property type="protein sequence ID" value="WRP16840.1"/>
    <property type="molecule type" value="Genomic_DNA"/>
</dbReference>
<dbReference type="Gene3D" id="3.40.50.880">
    <property type="match status" value="1"/>
</dbReference>
<dbReference type="SUPFAM" id="SSF52317">
    <property type="entry name" value="Class I glutamine amidotransferase-like"/>
    <property type="match status" value="1"/>
</dbReference>
<dbReference type="InterPro" id="IPR029062">
    <property type="entry name" value="Class_I_gatase-like"/>
</dbReference>
<comment type="catalytic activity">
    <reaction evidence="8">
        <text>L-glutamine + H2O = L-glutamate + NH4(+)</text>
        <dbReference type="Rhea" id="RHEA:15889"/>
        <dbReference type="ChEBI" id="CHEBI:15377"/>
        <dbReference type="ChEBI" id="CHEBI:28938"/>
        <dbReference type="ChEBI" id="CHEBI:29985"/>
        <dbReference type="ChEBI" id="CHEBI:58359"/>
        <dbReference type="EC" id="3.5.1.2"/>
    </reaction>
</comment>
<name>A0ABZ1BVM4_9FIRM</name>
<dbReference type="EC" id="6.3.5.3" evidence="8"/>
<reference evidence="9 10" key="1">
    <citation type="journal article" date="2024" name="Front. Microbiol.">
        <title>Novel thermophilic genera Geochorda gen. nov. and Carboxydochorda gen. nov. from the deep terrestrial subsurface reveal the ecophysiological diversity in the class Limnochordia.</title>
        <authorList>
            <person name="Karnachuk O.V."/>
            <person name="Lukina A.P."/>
            <person name="Avakyan M.R."/>
            <person name="Kadnikov V.V."/>
            <person name="Begmatov S."/>
            <person name="Beletsky A.V."/>
            <person name="Vlasova K.G."/>
            <person name="Novikov A.A."/>
            <person name="Shcherbakova V.A."/>
            <person name="Mardanov A.V."/>
            <person name="Ravin N.V."/>
        </authorList>
    </citation>
    <scope>NUCLEOTIDE SEQUENCE [LARGE SCALE GENOMIC DNA]</scope>
    <source>
        <strain evidence="9 10">L945</strain>
    </source>
</reference>
<proteinExistence type="inferred from homology"/>
<evidence type="ECO:0000256" key="6">
    <source>
        <dbReference type="ARBA" id="ARBA00022840"/>
    </source>
</evidence>
<dbReference type="RefSeq" id="WP_324716112.1">
    <property type="nucleotide sequence ID" value="NZ_CP141615.1"/>
</dbReference>
<keyword evidence="1 8" id="KW-0963">Cytoplasm</keyword>
<evidence type="ECO:0000256" key="4">
    <source>
        <dbReference type="ARBA" id="ARBA00022755"/>
    </source>
</evidence>
<dbReference type="Pfam" id="PF13507">
    <property type="entry name" value="GATase_5"/>
    <property type="match status" value="1"/>
</dbReference>
<evidence type="ECO:0000256" key="3">
    <source>
        <dbReference type="ARBA" id="ARBA00022741"/>
    </source>
</evidence>
<keyword evidence="7 8" id="KW-0315">Glutamine amidotransferase</keyword>
<gene>
    <name evidence="8 9" type="primary">purQ</name>
    <name evidence="9" type="ORF">U7230_12210</name>
</gene>
<dbReference type="HAMAP" id="MF_00421">
    <property type="entry name" value="PurQ"/>
    <property type="match status" value="1"/>
</dbReference>
<accession>A0ABZ1BVM4</accession>
<dbReference type="EC" id="3.5.1.2" evidence="8"/>
<evidence type="ECO:0000256" key="5">
    <source>
        <dbReference type="ARBA" id="ARBA00022801"/>
    </source>
</evidence>
<keyword evidence="6 8" id="KW-0067">ATP-binding</keyword>
<evidence type="ECO:0000313" key="10">
    <source>
        <dbReference type="Proteomes" id="UP001332192"/>
    </source>
</evidence>
<dbReference type="PANTHER" id="PTHR47552">
    <property type="entry name" value="PHOSPHORIBOSYLFORMYLGLYCINAMIDINE SYNTHASE SUBUNIT PURQ"/>
    <property type="match status" value="1"/>
</dbReference>
<comment type="pathway">
    <text evidence="8">Purine metabolism; IMP biosynthesis via de novo pathway; 5-amino-1-(5-phospho-D-ribosyl)imidazole from N(2)-formyl-N(1)-(5-phospho-D-ribosyl)glycinamide: step 1/2.</text>
</comment>
<keyword evidence="3 8" id="KW-0547">Nucleotide-binding</keyword>
<evidence type="ECO:0000256" key="7">
    <source>
        <dbReference type="ARBA" id="ARBA00022962"/>
    </source>
</evidence>
<sequence length="260" mass="27316">MSAAVVGVVTFPGTNCDRDVVHAINRAAGDRAGLRAVPVWYEEADLSGIDAVVLPGGFSYGDYLRSGAIAALAPVMQAVAGRARQGMPVLGICNGFQILLEAGLLPGAMRRNRTLSFICRAVPVRVESVETPFTRAYRKGQVLRLPIAHYEGNYFAWPEELGAIEAADEAAPGRVVLRYCGPDGQDARIFPEYNPNGAAGAIAALANPAGNVVGVMPHPERASEEWLGSTDGLGVWLSLGQWLAERRAAAGLPAGRGGAP</sequence>
<organism evidence="9 10">
    <name type="scientific">Carboxydichorda subterranea</name>
    <dbReference type="NCBI Taxonomy" id="3109565"/>
    <lineage>
        <taxon>Bacteria</taxon>
        <taxon>Bacillati</taxon>
        <taxon>Bacillota</taxon>
        <taxon>Limnochordia</taxon>
        <taxon>Limnochordales</taxon>
        <taxon>Geochordaceae</taxon>
        <taxon>Carboxydichorda</taxon>
    </lineage>
</organism>
<comment type="subcellular location">
    <subcellularLocation>
        <location evidence="8">Cytoplasm</location>
    </subcellularLocation>
</comment>
<dbReference type="InterPro" id="IPR010075">
    <property type="entry name" value="PRibForGlyAmidine_synth_PurQ"/>
</dbReference>
<dbReference type="NCBIfam" id="NF002957">
    <property type="entry name" value="PRK03619.1"/>
    <property type="match status" value="1"/>
</dbReference>
<keyword evidence="5 8" id="KW-0378">Hydrolase</keyword>
<dbReference type="NCBIfam" id="TIGR01737">
    <property type="entry name" value="FGAM_synth_I"/>
    <property type="match status" value="1"/>
</dbReference>
<evidence type="ECO:0000256" key="1">
    <source>
        <dbReference type="ARBA" id="ARBA00022490"/>
    </source>
</evidence>
<keyword evidence="2 8" id="KW-0436">Ligase</keyword>
<comment type="subunit">
    <text evidence="8">Part of the FGAM synthase complex composed of 1 PurL, 1 PurQ and 2 PurS subunits.</text>
</comment>
<evidence type="ECO:0000313" key="9">
    <source>
        <dbReference type="EMBL" id="WRP16840.1"/>
    </source>
</evidence>
<feature type="active site" evidence="8">
    <location>
        <position position="218"/>
    </location>
</feature>
<evidence type="ECO:0000256" key="2">
    <source>
        <dbReference type="ARBA" id="ARBA00022598"/>
    </source>
</evidence>
<keyword evidence="10" id="KW-1185">Reference proteome</keyword>
<feature type="active site" description="Nucleophile" evidence="8">
    <location>
        <position position="93"/>
    </location>
</feature>
<dbReference type="PROSITE" id="PS51273">
    <property type="entry name" value="GATASE_TYPE_1"/>
    <property type="match status" value="1"/>
</dbReference>
<feature type="active site" evidence="8">
    <location>
        <position position="220"/>
    </location>
</feature>
<keyword evidence="4 8" id="KW-0658">Purine biosynthesis</keyword>
<evidence type="ECO:0000256" key="8">
    <source>
        <dbReference type="HAMAP-Rule" id="MF_00421"/>
    </source>
</evidence>
<dbReference type="Proteomes" id="UP001332192">
    <property type="component" value="Chromosome"/>
</dbReference>
<comment type="function">
    <text evidence="8">Part of the phosphoribosylformylglycinamidine synthase complex involved in the purines biosynthetic pathway. Catalyzes the ATP-dependent conversion of formylglycinamide ribonucleotide (FGAR) and glutamine to yield formylglycinamidine ribonucleotide (FGAM) and glutamate. The FGAM synthase complex is composed of three subunits. PurQ produces an ammonia molecule by converting glutamine to glutamate. PurL transfers the ammonia molecule to FGAR to form FGAM in an ATP-dependent manner. PurS interacts with PurQ and PurL and is thought to assist in the transfer of the ammonia molecule from PurQ to PurL.</text>
</comment>
<dbReference type="SMART" id="SM01211">
    <property type="entry name" value="GATase_5"/>
    <property type="match status" value="1"/>
</dbReference>
<dbReference type="PIRSF" id="PIRSF001586">
    <property type="entry name" value="FGAM_synth_I"/>
    <property type="match status" value="1"/>
</dbReference>
<comment type="catalytic activity">
    <reaction evidence="8">
        <text>N(2)-formyl-N(1)-(5-phospho-beta-D-ribosyl)glycinamide + L-glutamine + ATP + H2O = 2-formamido-N(1)-(5-O-phospho-beta-D-ribosyl)acetamidine + L-glutamate + ADP + phosphate + H(+)</text>
        <dbReference type="Rhea" id="RHEA:17129"/>
        <dbReference type="ChEBI" id="CHEBI:15377"/>
        <dbReference type="ChEBI" id="CHEBI:15378"/>
        <dbReference type="ChEBI" id="CHEBI:29985"/>
        <dbReference type="ChEBI" id="CHEBI:30616"/>
        <dbReference type="ChEBI" id="CHEBI:43474"/>
        <dbReference type="ChEBI" id="CHEBI:58359"/>
        <dbReference type="ChEBI" id="CHEBI:147286"/>
        <dbReference type="ChEBI" id="CHEBI:147287"/>
        <dbReference type="ChEBI" id="CHEBI:456216"/>
        <dbReference type="EC" id="6.3.5.3"/>
    </reaction>
</comment>
<protein>
    <recommendedName>
        <fullName evidence="8">Phosphoribosylformylglycinamidine synthase subunit PurQ</fullName>
        <shortName evidence="8">FGAM synthase</shortName>
        <ecNumber evidence="8">6.3.5.3</ecNumber>
    </recommendedName>
    <alternativeName>
        <fullName evidence="8">Formylglycinamide ribonucleotide amidotransferase subunit I</fullName>
        <shortName evidence="8">FGAR amidotransferase I</shortName>
        <shortName evidence="8">FGAR-AT I</shortName>
    </alternativeName>
    <alternativeName>
        <fullName evidence="8">Glutaminase PurQ</fullName>
        <ecNumber evidence="8">3.5.1.2</ecNumber>
    </alternativeName>
    <alternativeName>
        <fullName evidence="8">Phosphoribosylformylglycinamidine synthase subunit I</fullName>
    </alternativeName>
</protein>